<name>A0A1Y2CKN8_9BASI</name>
<feature type="region of interest" description="Disordered" evidence="1">
    <location>
        <begin position="152"/>
        <end position="175"/>
    </location>
</feature>
<keyword evidence="2" id="KW-0472">Membrane</keyword>
<keyword evidence="2" id="KW-1133">Transmembrane helix</keyword>
<accession>A0A1Y2CKN8</accession>
<comment type="caution">
    <text evidence="4">The sequence shown here is derived from an EMBL/GenBank/DDBJ whole genome shotgun (WGS) entry which is preliminary data.</text>
</comment>
<feature type="transmembrane region" description="Helical" evidence="2">
    <location>
        <begin position="6"/>
        <end position="27"/>
    </location>
</feature>
<evidence type="ECO:0000313" key="5">
    <source>
        <dbReference type="Proteomes" id="UP000193467"/>
    </source>
</evidence>
<feature type="compositionally biased region" description="Polar residues" evidence="1">
    <location>
        <begin position="116"/>
        <end position="129"/>
    </location>
</feature>
<dbReference type="PANTHER" id="PTHR40465:SF1">
    <property type="entry name" value="DUF6534 DOMAIN-CONTAINING PROTEIN"/>
    <property type="match status" value="1"/>
</dbReference>
<dbReference type="AlphaFoldDB" id="A0A1Y2CKN8"/>
<feature type="transmembrane region" description="Helical" evidence="2">
    <location>
        <begin position="86"/>
        <end position="106"/>
    </location>
</feature>
<dbReference type="PANTHER" id="PTHR40465">
    <property type="entry name" value="CHROMOSOME 1, WHOLE GENOME SHOTGUN SEQUENCE"/>
    <property type="match status" value="1"/>
</dbReference>
<feature type="region of interest" description="Disordered" evidence="1">
    <location>
        <begin position="116"/>
        <end position="138"/>
    </location>
</feature>
<proteinExistence type="predicted"/>
<evidence type="ECO:0000256" key="2">
    <source>
        <dbReference type="SAM" id="Phobius"/>
    </source>
</evidence>
<organism evidence="4 5">
    <name type="scientific">Leucosporidium creatinivorum</name>
    <dbReference type="NCBI Taxonomy" id="106004"/>
    <lineage>
        <taxon>Eukaryota</taxon>
        <taxon>Fungi</taxon>
        <taxon>Dikarya</taxon>
        <taxon>Basidiomycota</taxon>
        <taxon>Pucciniomycotina</taxon>
        <taxon>Microbotryomycetes</taxon>
        <taxon>Leucosporidiales</taxon>
        <taxon>Leucosporidium</taxon>
    </lineage>
</organism>
<dbReference type="Pfam" id="PF20152">
    <property type="entry name" value="DUF6534"/>
    <property type="match status" value="1"/>
</dbReference>
<dbReference type="EMBL" id="MCGR01000116">
    <property type="protein sequence ID" value="ORY47581.1"/>
    <property type="molecule type" value="Genomic_DNA"/>
</dbReference>
<keyword evidence="5" id="KW-1185">Reference proteome</keyword>
<feature type="transmembrane region" description="Helical" evidence="2">
    <location>
        <begin position="48"/>
        <end position="74"/>
    </location>
</feature>
<dbReference type="InParanoid" id="A0A1Y2CKN8"/>
<gene>
    <name evidence="4" type="ORF">BCR35DRAFT_310915</name>
</gene>
<evidence type="ECO:0000259" key="3">
    <source>
        <dbReference type="Pfam" id="PF20152"/>
    </source>
</evidence>
<dbReference type="Proteomes" id="UP000193467">
    <property type="component" value="Unassembled WGS sequence"/>
</dbReference>
<evidence type="ECO:0000313" key="4">
    <source>
        <dbReference type="EMBL" id="ORY47581.1"/>
    </source>
</evidence>
<sequence length="175" mass="19636">MSWPAAVMLWQGSAALIDILISSSYIYQLCRRLRGVTQTVGAESVLRLIVRMVVQSAAFTATFAILAAVSTAAFLDWNLMTEDIYYFAWIPLPSLYALSLFTTLSIREKVTQTLGNQTGQALSGPSTRPRSPRNVPGIKVSIEREMMSERLASETMLDREERRMLGSRDPEKQVW</sequence>
<evidence type="ECO:0000256" key="1">
    <source>
        <dbReference type="SAM" id="MobiDB-lite"/>
    </source>
</evidence>
<protein>
    <recommendedName>
        <fullName evidence="3">DUF6534 domain-containing protein</fullName>
    </recommendedName>
</protein>
<feature type="domain" description="DUF6534" evidence="3">
    <location>
        <begin position="14"/>
        <end position="108"/>
    </location>
</feature>
<reference evidence="4 5" key="1">
    <citation type="submission" date="2016-07" db="EMBL/GenBank/DDBJ databases">
        <title>Pervasive Adenine N6-methylation of Active Genes in Fungi.</title>
        <authorList>
            <consortium name="DOE Joint Genome Institute"/>
            <person name="Mondo S.J."/>
            <person name="Dannebaum R.O."/>
            <person name="Kuo R.C."/>
            <person name="Labutti K."/>
            <person name="Haridas S."/>
            <person name="Kuo A."/>
            <person name="Salamov A."/>
            <person name="Ahrendt S.R."/>
            <person name="Lipzen A."/>
            <person name="Sullivan W."/>
            <person name="Andreopoulos W.B."/>
            <person name="Clum A."/>
            <person name="Lindquist E."/>
            <person name="Daum C."/>
            <person name="Ramamoorthy G.K."/>
            <person name="Gryganskyi A."/>
            <person name="Culley D."/>
            <person name="Magnuson J.K."/>
            <person name="James T.Y."/>
            <person name="O'Malley M.A."/>
            <person name="Stajich J.E."/>
            <person name="Spatafora J.W."/>
            <person name="Visel A."/>
            <person name="Grigoriev I.V."/>
        </authorList>
    </citation>
    <scope>NUCLEOTIDE SEQUENCE [LARGE SCALE GENOMIC DNA]</scope>
    <source>
        <strain evidence="4 5">62-1032</strain>
    </source>
</reference>
<dbReference type="InterPro" id="IPR045339">
    <property type="entry name" value="DUF6534"/>
</dbReference>
<keyword evidence="2" id="KW-0812">Transmembrane</keyword>